<organism evidence="4 5">
    <name type="scientific">Morus notabilis</name>
    <dbReference type="NCBI Taxonomy" id="981085"/>
    <lineage>
        <taxon>Eukaryota</taxon>
        <taxon>Viridiplantae</taxon>
        <taxon>Streptophyta</taxon>
        <taxon>Embryophyta</taxon>
        <taxon>Tracheophyta</taxon>
        <taxon>Spermatophyta</taxon>
        <taxon>Magnoliopsida</taxon>
        <taxon>eudicotyledons</taxon>
        <taxon>Gunneridae</taxon>
        <taxon>Pentapetalae</taxon>
        <taxon>rosids</taxon>
        <taxon>fabids</taxon>
        <taxon>Rosales</taxon>
        <taxon>Moraceae</taxon>
        <taxon>Moreae</taxon>
        <taxon>Morus</taxon>
    </lineage>
</organism>
<feature type="region of interest" description="Disordered" evidence="2">
    <location>
        <begin position="60"/>
        <end position="101"/>
    </location>
</feature>
<reference evidence="5" key="1">
    <citation type="submission" date="2013-01" db="EMBL/GenBank/DDBJ databases">
        <title>Draft Genome Sequence of a Mulberry Tree, Morus notabilis C.K. Schneid.</title>
        <authorList>
            <person name="He N."/>
            <person name="Zhao S."/>
        </authorList>
    </citation>
    <scope>NUCLEOTIDE SEQUENCE</scope>
</reference>
<dbReference type="InterPro" id="IPR013761">
    <property type="entry name" value="SAM/pointed_sf"/>
</dbReference>
<protein>
    <recommendedName>
        <fullName evidence="3">SAM domain-containing protein</fullName>
    </recommendedName>
</protein>
<evidence type="ECO:0000313" key="5">
    <source>
        <dbReference type="Proteomes" id="UP000030645"/>
    </source>
</evidence>
<keyword evidence="1" id="KW-0677">Repeat</keyword>
<evidence type="ECO:0000256" key="2">
    <source>
        <dbReference type="SAM" id="MobiDB-lite"/>
    </source>
</evidence>
<keyword evidence="5" id="KW-1185">Reference proteome</keyword>
<dbReference type="InterPro" id="IPR001660">
    <property type="entry name" value="SAM"/>
</dbReference>
<dbReference type="CDD" id="cd09487">
    <property type="entry name" value="SAM_superfamily"/>
    <property type="match status" value="1"/>
</dbReference>
<feature type="region of interest" description="Disordered" evidence="2">
    <location>
        <begin position="472"/>
        <end position="503"/>
    </location>
</feature>
<accession>W9SEW1</accession>
<dbReference type="Pfam" id="PF07647">
    <property type="entry name" value="SAM_2"/>
    <property type="match status" value="1"/>
</dbReference>
<dbReference type="PROSITE" id="PS50105">
    <property type="entry name" value="SAM_DOMAIN"/>
    <property type="match status" value="1"/>
</dbReference>
<dbReference type="AlphaFoldDB" id="W9SEW1"/>
<evidence type="ECO:0000313" key="4">
    <source>
        <dbReference type="EMBL" id="EXC03808.1"/>
    </source>
</evidence>
<feature type="domain" description="SAM" evidence="3">
    <location>
        <begin position="193"/>
        <end position="251"/>
    </location>
</feature>
<dbReference type="EMBL" id="KE345396">
    <property type="protein sequence ID" value="EXC03808.1"/>
    <property type="molecule type" value="Genomic_DNA"/>
</dbReference>
<proteinExistence type="predicted"/>
<evidence type="ECO:0000259" key="3">
    <source>
        <dbReference type="PROSITE" id="PS50105"/>
    </source>
</evidence>
<dbReference type="Gene3D" id="1.10.150.50">
    <property type="entry name" value="Transcription Factor, Ets-1"/>
    <property type="match status" value="1"/>
</dbReference>
<feature type="region of interest" description="Disordered" evidence="2">
    <location>
        <begin position="1"/>
        <end position="20"/>
    </location>
</feature>
<sequence>MGKAKQRHDDSSRLVGSLNSDPDLKFCGENSWVIVKKQKVTILVPSLHVADRSLQLNAEPSQLQALPRKRADNRSPRPTDTCPRMPSVDERKRSLSAASKTDLQLVKKASSAPNIPTLTRTLRQDPRIVSINPNRSDTSKSHKVLGVSKASRTIIRPRPFLHGNGDFPDGGMLLNQRLRALNLERKLQKAGGLSRWLASLGLEQFVRLFQGKSIGKFQLVNLTMKKLKDMGANAVGPRRKLMHAIDCICQPYYTLSLLELVEWLDLFCSGTGQGCPARIELGSLELSGHRCRGVKWAGPSMDGPVQPVIVSDSAQPEMAAPNFPDFTALPELSDEPFYEDEMMPPNPTPTEPENAPVDNALVHNEEVGERGRGKRPRTSPARQHFTDEPRPNPKQVTSSSPPVRLVGWSGRRTCADHYSGAIRLVQSYDLLGILSSDTMGRAGGVQVPIFQEDCTLPLVGENCRPMIEKQPVRVSEKNTRKNLTNDNLEGKMSDYSDSQNRPY</sequence>
<dbReference type="PANTHER" id="PTHR10627">
    <property type="entry name" value="SCP160"/>
    <property type="match status" value="1"/>
</dbReference>
<dbReference type="SMART" id="SM00454">
    <property type="entry name" value="SAM"/>
    <property type="match status" value="1"/>
</dbReference>
<dbReference type="PANTHER" id="PTHR10627:SF68">
    <property type="entry name" value="F26K24.15 PROTEIN-RELATED"/>
    <property type="match status" value="1"/>
</dbReference>
<dbReference type="Proteomes" id="UP000030645">
    <property type="component" value="Unassembled WGS sequence"/>
</dbReference>
<evidence type="ECO:0000256" key="1">
    <source>
        <dbReference type="ARBA" id="ARBA00022737"/>
    </source>
</evidence>
<dbReference type="eggNOG" id="ENOG502RYF9">
    <property type="taxonomic scope" value="Eukaryota"/>
</dbReference>
<feature type="region of interest" description="Disordered" evidence="2">
    <location>
        <begin position="337"/>
        <end position="356"/>
    </location>
</feature>
<name>W9SEW1_9ROSA</name>
<feature type="region of interest" description="Disordered" evidence="2">
    <location>
        <begin position="364"/>
        <end position="404"/>
    </location>
</feature>
<dbReference type="SUPFAM" id="SSF47769">
    <property type="entry name" value="SAM/Pointed domain"/>
    <property type="match status" value="1"/>
</dbReference>
<gene>
    <name evidence="4" type="ORF">L484_012420</name>
</gene>
<dbReference type="STRING" id="981085.W9SEW1"/>